<proteinExistence type="predicted"/>
<accession>A0A0E9S691</accession>
<sequence length="36" mass="4093">MGIWLLVWELDGMLVKAFVLGNLMNLSRGKCVSWVI</sequence>
<reference evidence="1" key="1">
    <citation type="submission" date="2014-11" db="EMBL/GenBank/DDBJ databases">
        <authorList>
            <person name="Amaro Gonzalez C."/>
        </authorList>
    </citation>
    <scope>NUCLEOTIDE SEQUENCE</scope>
</reference>
<name>A0A0E9S691_ANGAN</name>
<dbReference type="EMBL" id="GBXM01071648">
    <property type="protein sequence ID" value="JAH36929.1"/>
    <property type="molecule type" value="Transcribed_RNA"/>
</dbReference>
<organism evidence="1">
    <name type="scientific">Anguilla anguilla</name>
    <name type="common">European freshwater eel</name>
    <name type="synonym">Muraena anguilla</name>
    <dbReference type="NCBI Taxonomy" id="7936"/>
    <lineage>
        <taxon>Eukaryota</taxon>
        <taxon>Metazoa</taxon>
        <taxon>Chordata</taxon>
        <taxon>Craniata</taxon>
        <taxon>Vertebrata</taxon>
        <taxon>Euteleostomi</taxon>
        <taxon>Actinopterygii</taxon>
        <taxon>Neopterygii</taxon>
        <taxon>Teleostei</taxon>
        <taxon>Anguilliformes</taxon>
        <taxon>Anguillidae</taxon>
        <taxon>Anguilla</taxon>
    </lineage>
</organism>
<evidence type="ECO:0000313" key="1">
    <source>
        <dbReference type="EMBL" id="JAH36929.1"/>
    </source>
</evidence>
<protein>
    <submittedName>
        <fullName evidence="1">Uncharacterized protein</fullName>
    </submittedName>
</protein>
<reference evidence="1" key="2">
    <citation type="journal article" date="2015" name="Fish Shellfish Immunol.">
        <title>Early steps in the European eel (Anguilla anguilla)-Vibrio vulnificus interaction in the gills: Role of the RtxA13 toxin.</title>
        <authorList>
            <person name="Callol A."/>
            <person name="Pajuelo D."/>
            <person name="Ebbesson L."/>
            <person name="Teles M."/>
            <person name="MacKenzie S."/>
            <person name="Amaro C."/>
        </authorList>
    </citation>
    <scope>NUCLEOTIDE SEQUENCE</scope>
</reference>
<dbReference type="AlphaFoldDB" id="A0A0E9S691"/>